<evidence type="ECO:0000256" key="6">
    <source>
        <dbReference type="SAM" id="MobiDB-lite"/>
    </source>
</evidence>
<keyword evidence="2" id="KW-0285">Flavoprotein</keyword>
<name>G7Y9W7_CLOSI</name>
<sequence length="1120" mass="126352">MTGGDCVYGEFLVKGQHHRRWALYDVDVVNTKPARAAKHNYYASLEKHRKRSLDFRYGCIHGWTFQNAPVKAPMWFCFTNGCSTNAGDDLQDERKIEESKEVSKLSLFFNKNDTHYTACLVRFWLKRQVNRWLTEDELGFCRALMKYEKPSCKVRQFLADEFGEILTTQKMYIHRRSYRPALLSSKRKGVFATRSTKRASYDVDLDRSTKPQHCVSWNSVCVHVFGSKEKLLDIPSFVQLSVVIDVMTFLAHFASYHVTLCCLTPNLHDFPTLNSSCRARLFTGLQSIDSGVFTRQFISSHPQCAATYLTSPTYRRTELWQLQPLYGKYTVLTADDDVDGGGICHRISSKATILSGIQCLDEVGGVVSRTEVLDIRFQWPLTFIVGPADALKEPVSTVLFYLQGIPTYIDLYVTRCAHSNAGRQRRTAVSADEQALAYQFLEWKVIKFDPSSASGHVWSALKFPGQRKSLDDVVPTNEPVPNPNRLHRRQLPLMRATSLFDPVGKVILGPMVRISTHPMRLLALRYGADYVFTEEIIDQKLLRSVRVVNDELGTIDYVLPDGMITFRTSLAERNRVILQLGTPDAERALRAATMVQNDVLAIDINMGCPKDYSVKGGMGAALLTQPEKVKEILTRLTSALRIPVTCKIRILPQLEKTLTLVKLIESTGVAALTVHGRTPSERPQHRNHDEVIVAVASAVSIPVIANGGSWDTIRSHEDIQFFRQQTGAAGVMVCRAAMWNPAIFSSACPAPTLHDLIREYLALAVRYDHHIAGTKYCIQSMLHLEGDTPLFLATLAAKDLKDLCHTWSVPDIYTVEMQRRAGIRDSASAKRVSTETVNEFGDNAKRPRTDDDPEQGGQNGRVIRRNIPYERRYWPLHGTSPKQILYEYSNKTRIKAPEFHTNRTLSIHYYTPRTAVSVGSPCRSAGRRTKVWRRNRKIEVHEDVDQSEGKSTKRAIGMLTSDTTDKAVLAAGVKPLADDTNPTYVGTSAIRLSGSANKPMFFLTVNNSQTQAGKWTAVNNDQQLGNVYSAEMRSSTIFWLTIASSSTQRVIGFAESLRGKRFYDFRCCLLHKEKNNVIVQRFPSYKSMLDDGSMRIYVVMYDWSPRGLAYEGVSLYKVSS</sequence>
<dbReference type="CDD" id="cd02801">
    <property type="entry name" value="DUS_like_FMN"/>
    <property type="match status" value="1"/>
</dbReference>
<keyword evidence="3" id="KW-0288">FMN</keyword>
<evidence type="ECO:0000313" key="9">
    <source>
        <dbReference type="Proteomes" id="UP000008909"/>
    </source>
</evidence>
<organism evidence="8 9">
    <name type="scientific">Clonorchis sinensis</name>
    <name type="common">Chinese liver fluke</name>
    <dbReference type="NCBI Taxonomy" id="79923"/>
    <lineage>
        <taxon>Eukaryota</taxon>
        <taxon>Metazoa</taxon>
        <taxon>Spiralia</taxon>
        <taxon>Lophotrochozoa</taxon>
        <taxon>Platyhelminthes</taxon>
        <taxon>Trematoda</taxon>
        <taxon>Digenea</taxon>
        <taxon>Opisthorchiida</taxon>
        <taxon>Opisthorchiata</taxon>
        <taxon>Opisthorchiidae</taxon>
        <taxon>Clonorchis</taxon>
    </lineage>
</organism>
<reference evidence="8" key="1">
    <citation type="journal article" date="2011" name="Genome Biol.">
        <title>The draft genome of the carcinogenic human liver fluke Clonorchis sinensis.</title>
        <authorList>
            <person name="Wang X."/>
            <person name="Chen W."/>
            <person name="Huang Y."/>
            <person name="Sun J."/>
            <person name="Men J."/>
            <person name="Liu H."/>
            <person name="Luo F."/>
            <person name="Guo L."/>
            <person name="Lv X."/>
            <person name="Deng C."/>
            <person name="Zhou C."/>
            <person name="Fan Y."/>
            <person name="Li X."/>
            <person name="Huang L."/>
            <person name="Hu Y."/>
            <person name="Liang C."/>
            <person name="Hu X."/>
            <person name="Xu J."/>
            <person name="Yu X."/>
        </authorList>
    </citation>
    <scope>NUCLEOTIDE SEQUENCE [LARGE SCALE GENOMIC DNA]</scope>
    <source>
        <strain evidence="8">Henan</strain>
    </source>
</reference>
<dbReference type="AlphaFoldDB" id="G7Y9W7"/>
<comment type="cofactor">
    <cofactor evidence="1">
        <name>FMN</name>
        <dbReference type="ChEBI" id="CHEBI:58210"/>
    </cofactor>
</comment>
<feature type="domain" description="DUS-like FMN-binding" evidence="7">
    <location>
        <begin position="508"/>
        <end position="746"/>
    </location>
</feature>
<protein>
    <submittedName>
        <fullName evidence="8">tRNA-dihydrouridine synthase 2</fullName>
    </submittedName>
</protein>
<dbReference type="PROSITE" id="PS01136">
    <property type="entry name" value="UPF0034"/>
    <property type="match status" value="1"/>
</dbReference>
<dbReference type="Gene3D" id="3.20.20.70">
    <property type="entry name" value="Aldolase class I"/>
    <property type="match status" value="1"/>
</dbReference>
<dbReference type="PANTHER" id="PTHR45936:SF1">
    <property type="entry name" value="TRNA-DIHYDROURIDINE(20) SYNTHASE [NAD(P)+]-LIKE"/>
    <property type="match status" value="1"/>
</dbReference>
<evidence type="ECO:0000256" key="3">
    <source>
        <dbReference type="ARBA" id="ARBA00022643"/>
    </source>
</evidence>
<keyword evidence="5" id="KW-0560">Oxidoreductase</keyword>
<evidence type="ECO:0000256" key="1">
    <source>
        <dbReference type="ARBA" id="ARBA00001917"/>
    </source>
</evidence>
<evidence type="ECO:0000259" key="7">
    <source>
        <dbReference type="Pfam" id="PF01207"/>
    </source>
</evidence>
<reference key="2">
    <citation type="submission" date="2011-10" db="EMBL/GenBank/DDBJ databases">
        <title>The genome and transcriptome sequence of Clonorchis sinensis provide insights into the carcinogenic liver fluke.</title>
        <authorList>
            <person name="Wang X."/>
            <person name="Huang Y."/>
            <person name="Chen W."/>
            <person name="Liu H."/>
            <person name="Guo L."/>
            <person name="Chen Y."/>
            <person name="Luo F."/>
            <person name="Zhou W."/>
            <person name="Sun J."/>
            <person name="Mao Q."/>
            <person name="Liang P."/>
            <person name="Zhou C."/>
            <person name="Tian Y."/>
            <person name="Men J."/>
            <person name="Lv X."/>
            <person name="Huang L."/>
            <person name="Zhou J."/>
            <person name="Hu Y."/>
            <person name="Li R."/>
            <person name="Zhang F."/>
            <person name="Lei H."/>
            <person name="Li X."/>
            <person name="Hu X."/>
            <person name="Liang C."/>
            <person name="Xu J."/>
            <person name="Wu Z."/>
            <person name="Yu X."/>
        </authorList>
    </citation>
    <scope>NUCLEOTIDE SEQUENCE</scope>
    <source>
        <strain>Henan</strain>
    </source>
</reference>
<keyword evidence="4" id="KW-0819">tRNA processing</keyword>
<dbReference type="GO" id="GO:0005737">
    <property type="term" value="C:cytoplasm"/>
    <property type="evidence" value="ECO:0007669"/>
    <property type="project" value="TreeGrafter"/>
</dbReference>
<evidence type="ECO:0000256" key="5">
    <source>
        <dbReference type="ARBA" id="ARBA00023002"/>
    </source>
</evidence>
<dbReference type="Pfam" id="PF01207">
    <property type="entry name" value="Dus"/>
    <property type="match status" value="1"/>
</dbReference>
<dbReference type="Proteomes" id="UP000008909">
    <property type="component" value="Unassembled WGS sequence"/>
</dbReference>
<keyword evidence="9" id="KW-1185">Reference proteome</keyword>
<evidence type="ECO:0000256" key="2">
    <source>
        <dbReference type="ARBA" id="ARBA00022630"/>
    </source>
</evidence>
<dbReference type="InterPro" id="IPR035587">
    <property type="entry name" value="DUS-like_FMN-bd"/>
</dbReference>
<accession>G7Y9W7</accession>
<dbReference type="EMBL" id="DF142983">
    <property type="protein sequence ID" value="GAA49751.1"/>
    <property type="molecule type" value="Genomic_DNA"/>
</dbReference>
<evidence type="ECO:0000256" key="4">
    <source>
        <dbReference type="ARBA" id="ARBA00022694"/>
    </source>
</evidence>
<dbReference type="PANTHER" id="PTHR45936">
    <property type="entry name" value="TRNA-DIHYDROURIDINE(20) SYNTHASE [NAD(P)+]-LIKE"/>
    <property type="match status" value="1"/>
</dbReference>
<feature type="region of interest" description="Disordered" evidence="6">
    <location>
        <begin position="826"/>
        <end position="861"/>
    </location>
</feature>
<dbReference type="GO" id="GO:0050660">
    <property type="term" value="F:flavin adenine dinucleotide binding"/>
    <property type="evidence" value="ECO:0007669"/>
    <property type="project" value="InterPro"/>
</dbReference>
<dbReference type="GO" id="GO:0017150">
    <property type="term" value="F:tRNA dihydrouridine synthase activity"/>
    <property type="evidence" value="ECO:0007669"/>
    <property type="project" value="InterPro"/>
</dbReference>
<proteinExistence type="predicted"/>
<dbReference type="InterPro" id="IPR052582">
    <property type="entry name" value="tRNA-DUS-like"/>
</dbReference>
<feature type="non-terminal residue" evidence="8">
    <location>
        <position position="1120"/>
    </location>
</feature>
<dbReference type="InterPro" id="IPR013785">
    <property type="entry name" value="Aldolase_TIM"/>
</dbReference>
<evidence type="ECO:0000313" key="8">
    <source>
        <dbReference type="EMBL" id="GAA49751.1"/>
    </source>
</evidence>
<dbReference type="InterPro" id="IPR018517">
    <property type="entry name" value="tRNA_hU_synthase_CS"/>
</dbReference>
<dbReference type="SUPFAM" id="SSF51395">
    <property type="entry name" value="FMN-linked oxidoreductases"/>
    <property type="match status" value="1"/>
</dbReference>
<gene>
    <name evidence="8" type="ORF">CLF_103519</name>
</gene>